<evidence type="ECO:0000256" key="6">
    <source>
        <dbReference type="ARBA" id="ARBA00022764"/>
    </source>
</evidence>
<feature type="signal peptide" evidence="9">
    <location>
        <begin position="1"/>
        <end position="20"/>
    </location>
</feature>
<protein>
    <recommendedName>
        <fullName evidence="4 8">Acid phosphatase</fullName>
        <ecNumber evidence="4 8">3.1.3.2</ecNumber>
    </recommendedName>
</protein>
<dbReference type="HOGENOM" id="CLU_079861_0_0_0"/>
<dbReference type="Pfam" id="PF01569">
    <property type="entry name" value="PAP2"/>
    <property type="match status" value="1"/>
</dbReference>
<dbReference type="InterPro" id="IPR001011">
    <property type="entry name" value="Acid_Pase_classA_bac"/>
</dbReference>
<dbReference type="GO" id="GO:0030288">
    <property type="term" value="C:outer membrane-bounded periplasmic space"/>
    <property type="evidence" value="ECO:0007669"/>
    <property type="project" value="InterPro"/>
</dbReference>
<organism evidence="11 12">
    <name type="scientific">Sebaldella termitidis (strain ATCC 33386 / NCTC 11300)</name>
    <dbReference type="NCBI Taxonomy" id="526218"/>
    <lineage>
        <taxon>Bacteria</taxon>
        <taxon>Fusobacteriati</taxon>
        <taxon>Fusobacteriota</taxon>
        <taxon>Fusobacteriia</taxon>
        <taxon>Fusobacteriales</taxon>
        <taxon>Leptotrichiaceae</taxon>
        <taxon>Sebaldella</taxon>
    </lineage>
</organism>
<evidence type="ECO:0000256" key="8">
    <source>
        <dbReference type="PIRNR" id="PIRNR000897"/>
    </source>
</evidence>
<keyword evidence="5 9" id="KW-0732">Signal</keyword>
<reference evidence="11 12" key="2">
    <citation type="journal article" date="2010" name="Stand. Genomic Sci.">
        <title>Complete genome sequence of Sebaldella termitidis type strain (NCTC 11300).</title>
        <authorList>
            <person name="Harmon-Smith M."/>
            <person name="Celia L."/>
            <person name="Chertkov O."/>
            <person name="Lapidus A."/>
            <person name="Copeland A."/>
            <person name="Glavina Del Rio T."/>
            <person name="Nolan M."/>
            <person name="Lucas S."/>
            <person name="Tice H."/>
            <person name="Cheng J.F."/>
            <person name="Han C."/>
            <person name="Detter J.C."/>
            <person name="Bruce D."/>
            <person name="Goodwin L."/>
            <person name="Pitluck S."/>
            <person name="Pati A."/>
            <person name="Liolios K."/>
            <person name="Ivanova N."/>
            <person name="Mavromatis K."/>
            <person name="Mikhailova N."/>
            <person name="Chen A."/>
            <person name="Palaniappan K."/>
            <person name="Land M."/>
            <person name="Hauser L."/>
            <person name="Chang Y.J."/>
            <person name="Jeffries C.D."/>
            <person name="Brettin T."/>
            <person name="Goker M."/>
            <person name="Beck B."/>
            <person name="Bristow J."/>
            <person name="Eisen J.A."/>
            <person name="Markowitz V."/>
            <person name="Hugenholtz P."/>
            <person name="Kyrpides N.C."/>
            <person name="Klenk H.P."/>
            <person name="Chen F."/>
        </authorList>
    </citation>
    <scope>NUCLEOTIDE SEQUENCE [LARGE SCALE GENOMIC DNA]</scope>
    <source>
        <strain evidence="12">ATCC 33386 / NCTC 11300</strain>
    </source>
</reference>
<evidence type="ECO:0000259" key="10">
    <source>
        <dbReference type="SMART" id="SM00014"/>
    </source>
</evidence>
<sequence>MKKRILTVLILLFSTAVTYAADDVKTKPDLYFLEISEVVDSYKLLPPPPEVDSIAFLNDKAQYDKGKLLRNTPRGKQAYNDAHVSADGVPQAFSEAFGIPITQKTTPEIYKLLQNFREDAGDLSTRGAKVAYMRIRPFAFFEEHTCRPDDEKTLSKNGSYPSGHTAIGWAAALVLSEINPERQDEIMTRGYEMGQSRVICGYHWQSDIDAARVVASAVVAKLHSNQKFNEQLNKAKEEFRRISVNTVK</sequence>
<dbReference type="Gene3D" id="1.20.144.10">
    <property type="entry name" value="Phosphatidic acid phosphatase type 2/haloperoxidase"/>
    <property type="match status" value="1"/>
</dbReference>
<dbReference type="InterPro" id="IPR036938">
    <property type="entry name" value="PAP2/HPO_sf"/>
</dbReference>
<gene>
    <name evidence="11" type="ordered locus">Sterm_3182</name>
</gene>
<dbReference type="KEGG" id="str:Sterm_3182"/>
<name>D1API9_SEBTE</name>
<feature type="chain" id="PRO_5003020374" description="Acid phosphatase" evidence="9">
    <location>
        <begin position="21"/>
        <end position="248"/>
    </location>
</feature>
<keyword evidence="12" id="KW-1185">Reference proteome</keyword>
<evidence type="ECO:0000313" key="12">
    <source>
        <dbReference type="Proteomes" id="UP000000845"/>
    </source>
</evidence>
<dbReference type="EC" id="3.1.3.2" evidence="4 8"/>
<dbReference type="GO" id="GO:0003993">
    <property type="term" value="F:acid phosphatase activity"/>
    <property type="evidence" value="ECO:0007669"/>
    <property type="project" value="UniProtKB-EC"/>
</dbReference>
<dbReference type="RefSeq" id="WP_012862605.1">
    <property type="nucleotide sequence ID" value="NC_013517.1"/>
</dbReference>
<dbReference type="eggNOG" id="COG0671">
    <property type="taxonomic scope" value="Bacteria"/>
</dbReference>
<evidence type="ECO:0000313" key="11">
    <source>
        <dbReference type="EMBL" id="ACZ10023.1"/>
    </source>
</evidence>
<dbReference type="PRINTS" id="PR00483">
    <property type="entry name" value="BACPHPHTASE"/>
</dbReference>
<dbReference type="AlphaFoldDB" id="D1API9"/>
<evidence type="ECO:0000256" key="4">
    <source>
        <dbReference type="ARBA" id="ARBA00012646"/>
    </source>
</evidence>
<feature type="domain" description="Phosphatidic acid phosphatase type 2/haloperoxidase" evidence="10">
    <location>
        <begin position="111"/>
        <end position="223"/>
    </location>
</feature>
<dbReference type="InterPro" id="IPR000326">
    <property type="entry name" value="PAP2/HPO"/>
</dbReference>
<evidence type="ECO:0000256" key="5">
    <source>
        <dbReference type="ARBA" id="ARBA00022729"/>
    </source>
</evidence>
<dbReference type="Proteomes" id="UP000000845">
    <property type="component" value="Chromosome"/>
</dbReference>
<comment type="catalytic activity">
    <reaction evidence="1 8">
        <text>a phosphate monoester + H2O = an alcohol + phosphate</text>
        <dbReference type="Rhea" id="RHEA:15017"/>
        <dbReference type="ChEBI" id="CHEBI:15377"/>
        <dbReference type="ChEBI" id="CHEBI:30879"/>
        <dbReference type="ChEBI" id="CHEBI:43474"/>
        <dbReference type="ChEBI" id="CHEBI:67140"/>
        <dbReference type="EC" id="3.1.3.2"/>
    </reaction>
</comment>
<reference evidence="12" key="1">
    <citation type="submission" date="2009-09" db="EMBL/GenBank/DDBJ databases">
        <title>The complete chromosome of Sebaldella termitidis ATCC 33386.</title>
        <authorList>
            <consortium name="US DOE Joint Genome Institute (JGI-PGF)"/>
            <person name="Lucas S."/>
            <person name="Copeland A."/>
            <person name="Lapidus A."/>
            <person name="Glavina del Rio T."/>
            <person name="Dalin E."/>
            <person name="Tice H."/>
            <person name="Bruce D."/>
            <person name="Goodwin L."/>
            <person name="Pitluck S."/>
            <person name="Kyrpides N."/>
            <person name="Mavromatis K."/>
            <person name="Ivanova N."/>
            <person name="Mikhailova N."/>
            <person name="Sims D."/>
            <person name="Meincke L."/>
            <person name="Brettin T."/>
            <person name="Detter J.C."/>
            <person name="Han C."/>
            <person name="Larimer F."/>
            <person name="Land M."/>
            <person name="Hauser L."/>
            <person name="Markowitz V."/>
            <person name="Cheng J.F."/>
            <person name="Hugenholtz P."/>
            <person name="Woyke T."/>
            <person name="Wu D."/>
            <person name="Eisen J.A."/>
        </authorList>
    </citation>
    <scope>NUCLEOTIDE SEQUENCE [LARGE SCALE GENOMIC DNA]</scope>
    <source>
        <strain evidence="12">ATCC 33386 / NCTC 11300</strain>
    </source>
</reference>
<comment type="similarity">
    <text evidence="3 8">Belongs to the class A bacterial acid phosphatase family.</text>
</comment>
<evidence type="ECO:0000256" key="1">
    <source>
        <dbReference type="ARBA" id="ARBA00000032"/>
    </source>
</evidence>
<proteinExistence type="inferred from homology"/>
<comment type="subcellular location">
    <subcellularLocation>
        <location evidence="2">Periplasm</location>
    </subcellularLocation>
</comment>
<dbReference type="PROSITE" id="PS01157">
    <property type="entry name" value="ACID_PHOSPH_CL_A"/>
    <property type="match status" value="1"/>
</dbReference>
<dbReference type="PIRSF" id="PIRSF000897">
    <property type="entry name" value="Acid_Ptase_ClsA"/>
    <property type="match status" value="1"/>
</dbReference>
<evidence type="ECO:0000256" key="7">
    <source>
        <dbReference type="ARBA" id="ARBA00022801"/>
    </source>
</evidence>
<dbReference type="CDD" id="cd03397">
    <property type="entry name" value="PAP2_acid_phosphatase"/>
    <property type="match status" value="1"/>
</dbReference>
<evidence type="ECO:0000256" key="9">
    <source>
        <dbReference type="SAM" id="SignalP"/>
    </source>
</evidence>
<dbReference type="EMBL" id="CP001739">
    <property type="protein sequence ID" value="ACZ10023.1"/>
    <property type="molecule type" value="Genomic_DNA"/>
</dbReference>
<accession>D1API9</accession>
<dbReference type="SMART" id="SM00014">
    <property type="entry name" value="acidPPc"/>
    <property type="match status" value="1"/>
</dbReference>
<dbReference type="SUPFAM" id="SSF48317">
    <property type="entry name" value="Acid phosphatase/Vanadium-dependent haloperoxidase"/>
    <property type="match status" value="1"/>
</dbReference>
<dbReference type="STRING" id="526218.Sterm_3182"/>
<evidence type="ECO:0000256" key="2">
    <source>
        <dbReference type="ARBA" id="ARBA00004418"/>
    </source>
</evidence>
<keyword evidence="6" id="KW-0574">Periplasm</keyword>
<keyword evidence="7 8" id="KW-0378">Hydrolase</keyword>
<dbReference type="InterPro" id="IPR018296">
    <property type="entry name" value="Acid_Pase_classA_bac_CS"/>
</dbReference>
<evidence type="ECO:0000256" key="3">
    <source>
        <dbReference type="ARBA" id="ARBA00009017"/>
    </source>
</evidence>